<evidence type="ECO:0000256" key="6">
    <source>
        <dbReference type="PIRSR" id="PIRSR600223-1"/>
    </source>
</evidence>
<comment type="similarity">
    <text evidence="3 7">Belongs to the peptidase S26 family.</text>
</comment>
<dbReference type="PANTHER" id="PTHR43390">
    <property type="entry name" value="SIGNAL PEPTIDASE I"/>
    <property type="match status" value="1"/>
</dbReference>
<dbReference type="PROSITE" id="PS00760">
    <property type="entry name" value="SPASE_I_2"/>
    <property type="match status" value="1"/>
</dbReference>
<dbReference type="GO" id="GO:0005886">
    <property type="term" value="C:plasma membrane"/>
    <property type="evidence" value="ECO:0007669"/>
    <property type="project" value="UniProtKB-SubCell"/>
</dbReference>
<evidence type="ECO:0000256" key="7">
    <source>
        <dbReference type="RuleBase" id="RU362042"/>
    </source>
</evidence>
<comment type="caution">
    <text evidence="10">The sequence shown here is derived from an EMBL/GenBank/DDBJ whole genome shotgun (WGS) entry which is preliminary data.</text>
</comment>
<keyword evidence="7" id="KW-0812">Transmembrane</keyword>
<dbReference type="AlphaFoldDB" id="A0A368W7N0"/>
<dbReference type="GO" id="GO:0004252">
    <property type="term" value="F:serine-type endopeptidase activity"/>
    <property type="evidence" value="ECO:0007669"/>
    <property type="project" value="InterPro"/>
</dbReference>
<dbReference type="EMBL" id="QPJD01000003">
    <property type="protein sequence ID" value="RCW50097.1"/>
    <property type="molecule type" value="Genomic_DNA"/>
</dbReference>
<dbReference type="InterPro" id="IPR036286">
    <property type="entry name" value="LexA/Signal_pep-like_sf"/>
</dbReference>
<dbReference type="GO" id="GO:0006465">
    <property type="term" value="P:signal peptide processing"/>
    <property type="evidence" value="ECO:0007669"/>
    <property type="project" value="InterPro"/>
</dbReference>
<evidence type="ECO:0000256" key="4">
    <source>
        <dbReference type="ARBA" id="ARBA00013208"/>
    </source>
</evidence>
<evidence type="ECO:0000256" key="3">
    <source>
        <dbReference type="ARBA" id="ARBA00009370"/>
    </source>
</evidence>
<keyword evidence="7" id="KW-0472">Membrane</keyword>
<evidence type="ECO:0000259" key="9">
    <source>
        <dbReference type="Pfam" id="PF10502"/>
    </source>
</evidence>
<dbReference type="PANTHER" id="PTHR43390:SF1">
    <property type="entry name" value="CHLOROPLAST PROCESSING PEPTIDASE"/>
    <property type="match status" value="1"/>
</dbReference>
<dbReference type="InterPro" id="IPR019533">
    <property type="entry name" value="Peptidase_S26"/>
</dbReference>
<proteinExistence type="inferred from homology"/>
<feature type="domain" description="Peptidase S26" evidence="9">
    <location>
        <begin position="53"/>
        <end position="225"/>
    </location>
</feature>
<dbReference type="InterPro" id="IPR000223">
    <property type="entry name" value="Pept_S26A_signal_pept_1"/>
</dbReference>
<evidence type="ECO:0000256" key="1">
    <source>
        <dbReference type="ARBA" id="ARBA00000677"/>
    </source>
</evidence>
<evidence type="ECO:0000256" key="5">
    <source>
        <dbReference type="ARBA" id="ARBA00022801"/>
    </source>
</evidence>
<sequence length="238" mass="26810">MDSHQRNDGLDSGSENNSKEFQPHADVQQTIPERAVTHASSPGKQSGAYKEIVEWIKALVIAVVLVFLIRQFLFSPFIVDGPSMQPNFETGERLIVNKILYTIREPKFGEVVVFDVPEQGRKFIKRVIGVPGDKIKLEGDDLYINDKKIEEPYIKEAIEAAHASGRLYNGEGSNYNFPNDEVPEMTVPEGTIFALGDNRSDSTDSRVIGFVSDDEVVGRADIIFWPLNKLEFIKHWTK</sequence>
<dbReference type="Proteomes" id="UP000252415">
    <property type="component" value="Unassembled WGS sequence"/>
</dbReference>
<keyword evidence="7" id="KW-0645">Protease</keyword>
<protein>
    <recommendedName>
        <fullName evidence="4 7">Signal peptidase I</fullName>
        <ecNumber evidence="4 7">3.4.21.89</ecNumber>
    </recommendedName>
</protein>
<dbReference type="CDD" id="cd06530">
    <property type="entry name" value="S26_SPase_I"/>
    <property type="match status" value="1"/>
</dbReference>
<feature type="active site" evidence="6">
    <location>
        <position position="125"/>
    </location>
</feature>
<gene>
    <name evidence="10" type="ORF">DFP97_103115</name>
</gene>
<dbReference type="EC" id="3.4.21.89" evidence="4 7"/>
<comment type="subcellular location">
    <subcellularLocation>
        <location evidence="2">Cell membrane</location>
        <topology evidence="2">Single-pass type II membrane protein</topology>
    </subcellularLocation>
    <subcellularLocation>
        <location evidence="7">Membrane</location>
        <topology evidence="7">Single-pass type II membrane protein</topology>
    </subcellularLocation>
</comment>
<dbReference type="Pfam" id="PF10502">
    <property type="entry name" value="Peptidase_S26"/>
    <property type="match status" value="1"/>
</dbReference>
<keyword evidence="11" id="KW-1185">Reference proteome</keyword>
<dbReference type="PRINTS" id="PR00727">
    <property type="entry name" value="LEADERPTASE"/>
</dbReference>
<feature type="region of interest" description="Disordered" evidence="8">
    <location>
        <begin position="1"/>
        <end position="25"/>
    </location>
</feature>
<dbReference type="Gene3D" id="2.10.109.10">
    <property type="entry name" value="Umud Fragment, subunit A"/>
    <property type="match status" value="1"/>
</dbReference>
<dbReference type="GO" id="GO:0009003">
    <property type="term" value="F:signal peptidase activity"/>
    <property type="evidence" value="ECO:0007669"/>
    <property type="project" value="UniProtKB-EC"/>
</dbReference>
<name>A0A368W7N0_9BACL</name>
<dbReference type="SUPFAM" id="SSF51306">
    <property type="entry name" value="LexA/Signal peptidase"/>
    <property type="match status" value="1"/>
</dbReference>
<evidence type="ECO:0000256" key="8">
    <source>
        <dbReference type="SAM" id="MobiDB-lite"/>
    </source>
</evidence>
<keyword evidence="7" id="KW-1133">Transmembrane helix</keyword>
<evidence type="ECO:0000256" key="2">
    <source>
        <dbReference type="ARBA" id="ARBA00004401"/>
    </source>
</evidence>
<accession>A0A368W7N0</accession>
<dbReference type="NCBIfam" id="TIGR02227">
    <property type="entry name" value="sigpep_I_bact"/>
    <property type="match status" value="1"/>
</dbReference>
<comment type="catalytic activity">
    <reaction evidence="1 7">
        <text>Cleavage of hydrophobic, N-terminal signal or leader sequences from secreted and periplasmic proteins.</text>
        <dbReference type="EC" id="3.4.21.89"/>
    </reaction>
</comment>
<evidence type="ECO:0000313" key="11">
    <source>
        <dbReference type="Proteomes" id="UP000252415"/>
    </source>
</evidence>
<feature type="active site" evidence="6">
    <location>
        <position position="83"/>
    </location>
</feature>
<evidence type="ECO:0000313" key="10">
    <source>
        <dbReference type="EMBL" id="RCW50097.1"/>
    </source>
</evidence>
<dbReference type="InterPro" id="IPR019757">
    <property type="entry name" value="Pept_S26A_signal_pept_1_Lys-AS"/>
</dbReference>
<keyword evidence="5 7" id="KW-0378">Hydrolase</keyword>
<reference evidence="10 11" key="1">
    <citation type="submission" date="2018-07" db="EMBL/GenBank/DDBJ databases">
        <title>Genomic Encyclopedia of Type Strains, Phase III (KMG-III): the genomes of soil and plant-associated and newly described type strains.</title>
        <authorList>
            <person name="Whitman W."/>
        </authorList>
    </citation>
    <scope>NUCLEOTIDE SEQUENCE [LARGE SCALE GENOMIC DNA]</scope>
    <source>
        <strain evidence="10 11">CECT 7506</strain>
    </source>
</reference>
<feature type="transmembrane region" description="Helical" evidence="7">
    <location>
        <begin position="58"/>
        <end position="79"/>
    </location>
</feature>
<organism evidence="10 11">
    <name type="scientific">Paenibacillus prosopidis</name>
    <dbReference type="NCBI Taxonomy" id="630520"/>
    <lineage>
        <taxon>Bacteria</taxon>
        <taxon>Bacillati</taxon>
        <taxon>Bacillota</taxon>
        <taxon>Bacilli</taxon>
        <taxon>Bacillales</taxon>
        <taxon>Paenibacillaceae</taxon>
        <taxon>Paenibacillus</taxon>
    </lineage>
</organism>